<dbReference type="GO" id="GO:0051301">
    <property type="term" value="P:cell division"/>
    <property type="evidence" value="ECO:0007669"/>
    <property type="project" value="UniProtKB-KW"/>
</dbReference>
<dbReference type="Gene3D" id="1.10.443.10">
    <property type="entry name" value="Intergrase catalytic core"/>
    <property type="match status" value="1"/>
</dbReference>
<keyword evidence="7" id="KW-0233">DNA recombination</keyword>
<dbReference type="PROSITE" id="PS51900">
    <property type="entry name" value="CB"/>
    <property type="match status" value="1"/>
</dbReference>
<proteinExistence type="predicted"/>
<evidence type="ECO:0000313" key="12">
    <source>
        <dbReference type="EMBL" id="MDN0022353.1"/>
    </source>
</evidence>
<dbReference type="PROSITE" id="PS51898">
    <property type="entry name" value="TYR_RECOMBINASE"/>
    <property type="match status" value="1"/>
</dbReference>
<organism evidence="13 15">
    <name type="scientific">Leyella lascolaii</name>
    <dbReference type="NCBI Taxonomy" id="1776379"/>
    <lineage>
        <taxon>Bacteria</taxon>
        <taxon>Pseudomonadati</taxon>
        <taxon>Bacteroidota</taxon>
        <taxon>Bacteroidia</taxon>
        <taxon>Bacteroidales</taxon>
        <taxon>Prevotellaceae</taxon>
        <taxon>Leyella</taxon>
    </lineage>
</organism>
<accession>A0AAW7JJ55</accession>
<keyword evidence="6 9" id="KW-0238">DNA-binding</keyword>
<dbReference type="InterPro" id="IPR013762">
    <property type="entry name" value="Integrase-like_cat_sf"/>
</dbReference>
<gene>
    <name evidence="12" type="ORF">QVN81_04860</name>
    <name evidence="13" type="ORF">QVN84_05395</name>
</gene>
<dbReference type="GO" id="GO:0003677">
    <property type="term" value="F:DNA binding"/>
    <property type="evidence" value="ECO:0007669"/>
    <property type="project" value="UniProtKB-UniRule"/>
</dbReference>
<evidence type="ECO:0000256" key="6">
    <source>
        <dbReference type="ARBA" id="ARBA00023125"/>
    </source>
</evidence>
<name>A0AAW7JJ55_9BACT</name>
<dbReference type="InterPro" id="IPR010998">
    <property type="entry name" value="Integrase_recombinase_N"/>
</dbReference>
<evidence type="ECO:0000256" key="3">
    <source>
        <dbReference type="ARBA" id="ARBA00022618"/>
    </source>
</evidence>
<feature type="domain" description="Core-binding (CB)" evidence="11">
    <location>
        <begin position="1"/>
        <end position="84"/>
    </location>
</feature>
<evidence type="ECO:0000259" key="10">
    <source>
        <dbReference type="PROSITE" id="PS51898"/>
    </source>
</evidence>
<evidence type="ECO:0000256" key="2">
    <source>
        <dbReference type="ARBA" id="ARBA00022490"/>
    </source>
</evidence>
<dbReference type="RefSeq" id="WP_289824922.1">
    <property type="nucleotide sequence ID" value="NZ_JAUEIE010000003.1"/>
</dbReference>
<dbReference type="GO" id="GO:0006310">
    <property type="term" value="P:DNA recombination"/>
    <property type="evidence" value="ECO:0007669"/>
    <property type="project" value="UniProtKB-KW"/>
</dbReference>
<sequence>MMIKEFLNYLQYERNRSALTVKSYGEDARAFESYFKNLDTHLSWESVDSDIIRDWMESMMDKGNTAASINRRLSAVRSLYRFALSRGFVEHDPSRGVFGPKKNLSLPYFLREEEMDRLLDQGRWSDAYGDVCLRTMLMVFYETGVRLSELTGLDNASVDLANSELKVTGKRNKQRVIPFGDELRETLCTYIYKRDAEVSGVDGVEDAFFLTSKGRRFSNATVRQKVKAALATVCTLKKRSPHVLRHSFATAMLNHDAGLESVRKLLGHESLSTTEIYTHTTFEQLKRVYSNAHPRA</sequence>
<keyword evidence="5" id="KW-0229">DNA integration</keyword>
<dbReference type="InterPro" id="IPR050090">
    <property type="entry name" value="Tyrosine_recombinase_XerCD"/>
</dbReference>
<comment type="caution">
    <text evidence="13">The sequence shown here is derived from an EMBL/GenBank/DDBJ whole genome shotgun (WGS) entry which is preliminary data.</text>
</comment>
<dbReference type="SUPFAM" id="SSF56349">
    <property type="entry name" value="DNA breaking-rejoining enzymes"/>
    <property type="match status" value="1"/>
</dbReference>
<keyword evidence="4" id="KW-0159">Chromosome partition</keyword>
<reference evidence="13" key="2">
    <citation type="submission" date="2023-08" db="EMBL/GenBank/DDBJ databases">
        <title>Identification and characterization of horizontal gene transfer across gut microbiota members of farm animals based on homology search.</title>
        <authorList>
            <person name="Schwarzerova J."/>
            <person name="Nykrynova M."/>
            <person name="Jureckova K."/>
            <person name="Cejkova D."/>
            <person name="Rychlik I."/>
        </authorList>
    </citation>
    <scope>NUCLEOTIDE SEQUENCE</scope>
    <source>
        <strain evidence="13">ET15</strain>
        <strain evidence="12">ET37</strain>
    </source>
</reference>
<dbReference type="EMBL" id="JAUEIF010000003">
    <property type="protein sequence ID" value="MDN0024952.1"/>
    <property type="molecule type" value="Genomic_DNA"/>
</dbReference>
<dbReference type="InterPro" id="IPR011010">
    <property type="entry name" value="DNA_brk_join_enz"/>
</dbReference>
<reference evidence="13" key="1">
    <citation type="submission" date="2023-06" db="EMBL/GenBank/DDBJ databases">
        <authorList>
            <person name="Zeman M."/>
            <person name="Kubasova T."/>
            <person name="Jahodarova E."/>
            <person name="Nykrynova M."/>
            <person name="Rychlik I."/>
        </authorList>
    </citation>
    <scope>NUCLEOTIDE SEQUENCE</scope>
    <source>
        <strain evidence="13">ET15</strain>
        <strain evidence="12">ET37</strain>
    </source>
</reference>
<evidence type="ECO:0000256" key="5">
    <source>
        <dbReference type="ARBA" id="ARBA00022908"/>
    </source>
</evidence>
<dbReference type="PANTHER" id="PTHR30349:SF77">
    <property type="entry name" value="TYROSINE RECOMBINASE XERC"/>
    <property type="match status" value="1"/>
</dbReference>
<evidence type="ECO:0000256" key="9">
    <source>
        <dbReference type="PROSITE-ProRule" id="PRU01248"/>
    </source>
</evidence>
<evidence type="ECO:0000256" key="4">
    <source>
        <dbReference type="ARBA" id="ARBA00022829"/>
    </source>
</evidence>
<feature type="domain" description="Tyr recombinase" evidence="10">
    <location>
        <begin position="105"/>
        <end position="290"/>
    </location>
</feature>
<dbReference type="InterPro" id="IPR004107">
    <property type="entry name" value="Integrase_SAM-like_N"/>
</dbReference>
<dbReference type="Proteomes" id="UP001168478">
    <property type="component" value="Unassembled WGS sequence"/>
</dbReference>
<evidence type="ECO:0000313" key="14">
    <source>
        <dbReference type="Proteomes" id="UP001167831"/>
    </source>
</evidence>
<dbReference type="GO" id="GO:0005737">
    <property type="term" value="C:cytoplasm"/>
    <property type="evidence" value="ECO:0007669"/>
    <property type="project" value="UniProtKB-SubCell"/>
</dbReference>
<evidence type="ECO:0000313" key="15">
    <source>
        <dbReference type="Proteomes" id="UP001168478"/>
    </source>
</evidence>
<dbReference type="Gene3D" id="1.10.150.130">
    <property type="match status" value="1"/>
</dbReference>
<protein>
    <submittedName>
        <fullName evidence="13">Tyrosine-type recombinase/integrase</fullName>
    </submittedName>
</protein>
<evidence type="ECO:0000313" key="13">
    <source>
        <dbReference type="EMBL" id="MDN0024952.1"/>
    </source>
</evidence>
<dbReference type="AlphaFoldDB" id="A0AAW7JJ55"/>
<keyword evidence="2" id="KW-0963">Cytoplasm</keyword>
<dbReference type="Pfam" id="PF02899">
    <property type="entry name" value="Phage_int_SAM_1"/>
    <property type="match status" value="1"/>
</dbReference>
<dbReference type="InterPro" id="IPR044068">
    <property type="entry name" value="CB"/>
</dbReference>
<dbReference type="Proteomes" id="UP001167831">
    <property type="component" value="Unassembled WGS sequence"/>
</dbReference>
<evidence type="ECO:0000256" key="7">
    <source>
        <dbReference type="ARBA" id="ARBA00023172"/>
    </source>
</evidence>
<keyword evidence="8" id="KW-0131">Cell cycle</keyword>
<keyword evidence="3" id="KW-0132">Cell division</keyword>
<comment type="subcellular location">
    <subcellularLocation>
        <location evidence="1">Cytoplasm</location>
    </subcellularLocation>
</comment>
<dbReference type="EMBL" id="JAUEIE010000003">
    <property type="protein sequence ID" value="MDN0022353.1"/>
    <property type="molecule type" value="Genomic_DNA"/>
</dbReference>
<dbReference type="GO" id="GO:0007059">
    <property type="term" value="P:chromosome segregation"/>
    <property type="evidence" value="ECO:0007669"/>
    <property type="project" value="UniProtKB-KW"/>
</dbReference>
<dbReference type="Pfam" id="PF00589">
    <property type="entry name" value="Phage_integrase"/>
    <property type="match status" value="1"/>
</dbReference>
<dbReference type="GO" id="GO:0015074">
    <property type="term" value="P:DNA integration"/>
    <property type="evidence" value="ECO:0007669"/>
    <property type="project" value="UniProtKB-KW"/>
</dbReference>
<keyword evidence="14" id="KW-1185">Reference proteome</keyword>
<dbReference type="InterPro" id="IPR002104">
    <property type="entry name" value="Integrase_catalytic"/>
</dbReference>
<dbReference type="PANTHER" id="PTHR30349">
    <property type="entry name" value="PHAGE INTEGRASE-RELATED"/>
    <property type="match status" value="1"/>
</dbReference>
<evidence type="ECO:0000256" key="1">
    <source>
        <dbReference type="ARBA" id="ARBA00004496"/>
    </source>
</evidence>
<evidence type="ECO:0000256" key="8">
    <source>
        <dbReference type="ARBA" id="ARBA00023306"/>
    </source>
</evidence>
<evidence type="ECO:0000259" key="11">
    <source>
        <dbReference type="PROSITE" id="PS51900"/>
    </source>
</evidence>